<reference evidence="2" key="1">
    <citation type="submission" date="2017-05" db="EMBL/GenBank/DDBJ databases">
        <authorList>
            <person name="Lin X."/>
        </authorList>
    </citation>
    <scope>NUCLEOTIDE SEQUENCE [LARGE SCALE GENOMIC DNA]</scope>
    <source>
        <strain evidence="2">JLT2012</strain>
    </source>
</reference>
<gene>
    <name evidence="1" type="ORF">B5C34_05220</name>
</gene>
<dbReference type="InterPro" id="IPR056912">
    <property type="entry name" value="Phage_JBD30_tail_term-like"/>
</dbReference>
<dbReference type="OrthoDB" id="7596474at2"/>
<organism evidence="1 2">
    <name type="scientific">Pacificimonas flava</name>
    <dbReference type="NCBI Taxonomy" id="1234595"/>
    <lineage>
        <taxon>Bacteria</taxon>
        <taxon>Pseudomonadati</taxon>
        <taxon>Pseudomonadota</taxon>
        <taxon>Alphaproteobacteria</taxon>
        <taxon>Sphingomonadales</taxon>
        <taxon>Sphingosinicellaceae</taxon>
        <taxon>Pacificimonas</taxon>
    </lineage>
</organism>
<evidence type="ECO:0000313" key="2">
    <source>
        <dbReference type="Proteomes" id="UP000198462"/>
    </source>
</evidence>
<dbReference type="Proteomes" id="UP000198462">
    <property type="component" value="Unassembled WGS sequence"/>
</dbReference>
<name>A0A219B3E9_9SPHN</name>
<accession>A0A219B3E9</accession>
<protein>
    <recommendedName>
        <fullName evidence="3">Phage protein</fullName>
    </recommendedName>
</protein>
<dbReference type="EMBL" id="NFZT01000001">
    <property type="protein sequence ID" value="OWV32912.1"/>
    <property type="molecule type" value="Genomic_DNA"/>
</dbReference>
<evidence type="ECO:0000313" key="1">
    <source>
        <dbReference type="EMBL" id="OWV32912.1"/>
    </source>
</evidence>
<keyword evidence="2" id="KW-1185">Reference proteome</keyword>
<evidence type="ECO:0008006" key="3">
    <source>
        <dbReference type="Google" id="ProtNLM"/>
    </source>
</evidence>
<sequence>MNAQPIVERLRAAGMPRVGKVGAFVLISEQPLNYLPACFVVPERQQPDAPRAITGRYDQLIRADFLIYLIVGGERLESDAIDRDYDRYSALAVDCLAGWVHPDAEGRPTEFTSAELLSLRGRELGWGIGFRTYRRLTKPVVSGD</sequence>
<comment type="caution">
    <text evidence="1">The sequence shown here is derived from an EMBL/GenBank/DDBJ whole genome shotgun (WGS) entry which is preliminary data.</text>
</comment>
<dbReference type="AlphaFoldDB" id="A0A219B3E9"/>
<dbReference type="RefSeq" id="WP_088711701.1">
    <property type="nucleotide sequence ID" value="NZ_NFZT01000001.1"/>
</dbReference>
<proteinExistence type="predicted"/>
<dbReference type="Pfam" id="PF23840">
    <property type="entry name" value="Phage_tail_terminator"/>
    <property type="match status" value="1"/>
</dbReference>